<feature type="domain" description="Helicase C-terminal" evidence="5">
    <location>
        <begin position="1"/>
        <end position="141"/>
    </location>
</feature>
<evidence type="ECO:0000313" key="7">
    <source>
        <dbReference type="Proteomes" id="UP000092993"/>
    </source>
</evidence>
<feature type="region of interest" description="Disordered" evidence="4">
    <location>
        <begin position="112"/>
        <end position="188"/>
    </location>
</feature>
<dbReference type="Pfam" id="PF00271">
    <property type="entry name" value="Helicase_C"/>
    <property type="match status" value="1"/>
</dbReference>
<dbReference type="GO" id="GO:0005737">
    <property type="term" value="C:cytoplasm"/>
    <property type="evidence" value="ECO:0007669"/>
    <property type="project" value="TreeGrafter"/>
</dbReference>
<dbReference type="SUPFAM" id="SSF52540">
    <property type="entry name" value="P-loop containing nucleoside triphosphate hydrolases"/>
    <property type="match status" value="1"/>
</dbReference>
<evidence type="ECO:0000313" key="6">
    <source>
        <dbReference type="EMBL" id="OBZ67436.1"/>
    </source>
</evidence>
<feature type="compositionally biased region" description="Polar residues" evidence="4">
    <location>
        <begin position="150"/>
        <end position="163"/>
    </location>
</feature>
<accession>A0A1C7LTD6</accession>
<evidence type="ECO:0000256" key="2">
    <source>
        <dbReference type="ARBA" id="ARBA00034617"/>
    </source>
</evidence>
<dbReference type="GO" id="GO:0005694">
    <property type="term" value="C:chromosome"/>
    <property type="evidence" value="ECO:0007669"/>
    <property type="project" value="TreeGrafter"/>
</dbReference>
<keyword evidence="6" id="KW-0547">Nucleotide-binding</keyword>
<dbReference type="AlphaFoldDB" id="A0A1C7LTD6"/>
<proteinExistence type="inferred from homology"/>
<dbReference type="OrthoDB" id="10261556at2759"/>
<keyword evidence="6" id="KW-0347">Helicase</keyword>
<dbReference type="Gene3D" id="3.40.50.300">
    <property type="entry name" value="P-loop containing nucleotide triphosphate hydrolases"/>
    <property type="match status" value="1"/>
</dbReference>
<dbReference type="GO" id="GO:0005634">
    <property type="term" value="C:nucleus"/>
    <property type="evidence" value="ECO:0007669"/>
    <property type="project" value="TreeGrafter"/>
</dbReference>
<keyword evidence="7" id="KW-1185">Reference proteome</keyword>
<evidence type="ECO:0000256" key="3">
    <source>
        <dbReference type="ARBA" id="ARBA00034808"/>
    </source>
</evidence>
<dbReference type="GO" id="GO:0009378">
    <property type="term" value="F:four-way junction helicase activity"/>
    <property type="evidence" value="ECO:0007669"/>
    <property type="project" value="TreeGrafter"/>
</dbReference>
<dbReference type="GO" id="GO:0043138">
    <property type="term" value="F:3'-5' DNA helicase activity"/>
    <property type="evidence" value="ECO:0007669"/>
    <property type="project" value="UniProtKB-EC"/>
</dbReference>
<keyword evidence="6" id="KW-0067">ATP-binding</keyword>
<dbReference type="InterPro" id="IPR001650">
    <property type="entry name" value="Helicase_C-like"/>
</dbReference>
<name>A0A1C7LTD6_GRIFR</name>
<comment type="caution">
    <text evidence="6">The sequence shown here is derived from an EMBL/GenBank/DDBJ whole genome shotgun (WGS) entry which is preliminary data.</text>
</comment>
<dbReference type="STRING" id="5627.A0A1C7LTD6"/>
<comment type="similarity">
    <text evidence="1">Belongs to the helicase family. RecQ subfamily.</text>
</comment>
<keyword evidence="6" id="KW-0378">Hydrolase</keyword>
<feature type="compositionally biased region" description="Basic and acidic residues" evidence="4">
    <location>
        <begin position="165"/>
        <end position="178"/>
    </location>
</feature>
<dbReference type="OMA" id="LFQIRIA"/>
<dbReference type="GO" id="GO:0000724">
    <property type="term" value="P:double-strand break repair via homologous recombination"/>
    <property type="evidence" value="ECO:0007669"/>
    <property type="project" value="TreeGrafter"/>
</dbReference>
<reference evidence="6 7" key="1">
    <citation type="submission" date="2016-03" db="EMBL/GenBank/DDBJ databases">
        <title>Whole genome sequencing of Grifola frondosa 9006-11.</title>
        <authorList>
            <person name="Min B."/>
            <person name="Park H."/>
            <person name="Kim J.-G."/>
            <person name="Cho H."/>
            <person name="Oh Y.-L."/>
            <person name="Kong W.-S."/>
            <person name="Choi I.-G."/>
        </authorList>
    </citation>
    <scope>NUCLEOTIDE SEQUENCE [LARGE SCALE GENOMIC DNA]</scope>
    <source>
        <strain evidence="6 7">9006-11</strain>
    </source>
</reference>
<evidence type="ECO:0000256" key="4">
    <source>
        <dbReference type="SAM" id="MobiDB-lite"/>
    </source>
</evidence>
<feature type="region of interest" description="Disordered" evidence="4">
    <location>
        <begin position="464"/>
        <end position="483"/>
    </location>
</feature>
<comment type="catalytic activity">
    <reaction evidence="2">
        <text>Couples ATP hydrolysis with the unwinding of duplex DNA by translocating in the 3'-5' direction.</text>
        <dbReference type="EC" id="5.6.2.4"/>
    </reaction>
</comment>
<organism evidence="6 7">
    <name type="scientific">Grifola frondosa</name>
    <name type="common">Maitake</name>
    <name type="synonym">Polyporus frondosus</name>
    <dbReference type="NCBI Taxonomy" id="5627"/>
    <lineage>
        <taxon>Eukaryota</taxon>
        <taxon>Fungi</taxon>
        <taxon>Dikarya</taxon>
        <taxon>Basidiomycota</taxon>
        <taxon>Agaricomycotina</taxon>
        <taxon>Agaricomycetes</taxon>
        <taxon>Polyporales</taxon>
        <taxon>Grifolaceae</taxon>
        <taxon>Grifola</taxon>
    </lineage>
</organism>
<protein>
    <recommendedName>
        <fullName evidence="3">DNA 3'-5' helicase</fullName>
        <ecNumber evidence="3">5.6.2.4</ecNumber>
    </recommendedName>
</protein>
<dbReference type="Proteomes" id="UP000092993">
    <property type="component" value="Unassembled WGS sequence"/>
</dbReference>
<evidence type="ECO:0000256" key="1">
    <source>
        <dbReference type="ARBA" id="ARBA00005446"/>
    </source>
</evidence>
<dbReference type="EMBL" id="LUGG01000024">
    <property type="protein sequence ID" value="OBZ67436.1"/>
    <property type="molecule type" value="Genomic_DNA"/>
</dbReference>
<dbReference type="PANTHER" id="PTHR13710:SF120">
    <property type="entry name" value="BIFUNCTIONAL 3'-5' EXONUCLEASE_ATP-DEPENDENT HELICASE WRN"/>
    <property type="match status" value="1"/>
</dbReference>
<dbReference type="EC" id="5.6.2.4" evidence="3"/>
<gene>
    <name evidence="6" type="primary">SGS1</name>
    <name evidence="6" type="ORF">A0H81_12572</name>
</gene>
<feature type="compositionally biased region" description="Polar residues" evidence="4">
    <location>
        <begin position="469"/>
        <end position="480"/>
    </location>
</feature>
<dbReference type="PANTHER" id="PTHR13710">
    <property type="entry name" value="DNA HELICASE RECQ FAMILY MEMBER"/>
    <property type="match status" value="1"/>
</dbReference>
<sequence>MCIKETEAAVRHLRNRLPEHLREKIKYFHSIMTPEYRSDEYEALRTSDLYGLCVTDSFGMGLDLPDVKLIIQWKVPANMNTLWQRFGRAARGDGIEGTALLIAEKQHFDDERDKKAIRNAKRREAVKKRKAHRQITRDSTSKRPAYAADPSSSSRPLPSQTTARAKIDPEDSDTEHGSASEVDGDEWQSGLTATMQSTQVLPEAMSGRDSSTEGDAFNENRRGIYSKCERDGGSMVSAKEARVLQPAVDDFVNAKTRGFRCRRVPIMLAYSNDKRGALTVELLGITESATLATFMVVVDVRRRPLLSCDMCTPHLFEHLAAPAASQTTRVMKKSHIKPYDLATPDRDLRRALLDWRDIKALQEFDQATLIDYGSDIFMSVSTIQRVIDCAHAGKLSNLESLRRELDWDGEWTDSYGASLLELIASQAALLATPAVVDDVARVLGAADMAGAQLSTTAEVALPRKRRPPTCSSCGMTGHTTRSSKCRNRQAINVNNENIAPHGPIAGPSTSRVAALEPAFHVSRMRLQPIHDSNASTSSNTPTNLS</sequence>
<evidence type="ECO:0000259" key="5">
    <source>
        <dbReference type="PROSITE" id="PS51194"/>
    </source>
</evidence>
<feature type="compositionally biased region" description="Basic residues" evidence="4">
    <location>
        <begin position="117"/>
        <end position="134"/>
    </location>
</feature>
<dbReference type="PROSITE" id="PS51194">
    <property type="entry name" value="HELICASE_CTER"/>
    <property type="match status" value="1"/>
</dbReference>
<dbReference type="SMART" id="SM00490">
    <property type="entry name" value="HELICc"/>
    <property type="match status" value="1"/>
</dbReference>
<dbReference type="InterPro" id="IPR027417">
    <property type="entry name" value="P-loop_NTPase"/>
</dbReference>